<evidence type="ECO:0000256" key="11">
    <source>
        <dbReference type="ARBA" id="ARBA00023242"/>
    </source>
</evidence>
<dbReference type="GO" id="GO:0140956">
    <property type="term" value="F:histone H3K79 trimethyltransferase activity"/>
    <property type="evidence" value="ECO:0007669"/>
    <property type="project" value="UniProtKB-EC"/>
</dbReference>
<feature type="compositionally biased region" description="Basic and acidic residues" evidence="16">
    <location>
        <begin position="90"/>
        <end position="102"/>
    </location>
</feature>
<dbReference type="GO" id="GO:0031573">
    <property type="term" value="P:mitotic intra-S DNA damage checkpoint signaling"/>
    <property type="evidence" value="ECO:0007669"/>
    <property type="project" value="EnsemblFungi"/>
</dbReference>
<evidence type="ECO:0000256" key="3">
    <source>
        <dbReference type="ARBA" id="ARBA00020987"/>
    </source>
</evidence>
<dbReference type="EMBL" id="HE978316">
    <property type="protein sequence ID" value="CCK69418.1"/>
    <property type="molecule type" value="Genomic_DNA"/>
</dbReference>
<dbReference type="GO" id="GO:0042393">
    <property type="term" value="F:histone binding"/>
    <property type="evidence" value="ECO:0007669"/>
    <property type="project" value="InterPro"/>
</dbReference>
<comment type="subcellular location">
    <subcellularLocation>
        <location evidence="1 14">Nucleus</location>
    </subcellularLocation>
</comment>
<dbReference type="PANTHER" id="PTHR21451:SF0">
    <property type="entry name" value="HISTONE-LYSINE N-METHYLTRANSFERASE, H3 LYSINE-79 SPECIFIC"/>
    <property type="match status" value="1"/>
</dbReference>
<dbReference type="GO" id="GO:0000781">
    <property type="term" value="C:chromosome, telomeric region"/>
    <property type="evidence" value="ECO:0007669"/>
    <property type="project" value="GOC"/>
</dbReference>
<comment type="function">
    <text evidence="14">Histone methyltransferase that specifically trimethylates histone H3 to form H3K79me3. This methylation is required for telomere silencing and for the pachytene checkpoint during the meiotic cell cycle by allowing the recruitment of RAD9 to double strand breaks. Nucleosomes are preferred as substrate compared to free histone.</text>
</comment>
<dbReference type="GO" id="GO:0032259">
    <property type="term" value="P:methylation"/>
    <property type="evidence" value="ECO:0007669"/>
    <property type="project" value="UniProtKB-KW"/>
</dbReference>
<keyword evidence="9 14" id="KW-0805">Transcription regulation</keyword>
<dbReference type="GO" id="GO:0031571">
    <property type="term" value="P:mitotic G1 DNA damage checkpoint signaling"/>
    <property type="evidence" value="ECO:0007669"/>
    <property type="project" value="EnsemblFungi"/>
</dbReference>
<dbReference type="PANTHER" id="PTHR21451">
    <property type="entry name" value="HISTONE H3 METHYLTRANSFERASE"/>
    <property type="match status" value="1"/>
</dbReference>
<comment type="catalytic activity">
    <reaction evidence="13 14">
        <text>L-lysyl(79)-[histone H3] + 3 S-adenosyl-L-methionine = N(6),N(6),N(6)-trimethyl-L-lysyl(79)-[histone H3] + 3 S-adenosyl-L-homocysteine + 3 H(+)</text>
        <dbReference type="Rhea" id="RHEA:60328"/>
        <dbReference type="Rhea" id="RHEA-COMP:15549"/>
        <dbReference type="Rhea" id="RHEA-COMP:15552"/>
        <dbReference type="ChEBI" id="CHEBI:15378"/>
        <dbReference type="ChEBI" id="CHEBI:29969"/>
        <dbReference type="ChEBI" id="CHEBI:57856"/>
        <dbReference type="ChEBI" id="CHEBI:59789"/>
        <dbReference type="ChEBI" id="CHEBI:61961"/>
        <dbReference type="EC" id="2.1.1.360"/>
    </reaction>
</comment>
<evidence type="ECO:0000256" key="16">
    <source>
        <dbReference type="SAM" id="MobiDB-lite"/>
    </source>
</evidence>
<gene>
    <name evidence="18" type="primary">KNAG0C03070</name>
    <name evidence="18" type="ordered locus">KNAG_0C03070</name>
</gene>
<evidence type="ECO:0000256" key="7">
    <source>
        <dbReference type="ARBA" id="ARBA00022737"/>
    </source>
</evidence>
<sequence>MPLGLDSNGTTGQNKDAVQAAANGTEQKPHNNKKIRGASKELQGLLEDASKYYPAYDCTLPTSYLKSHVQESAEKVDVEVNMYEAVKQPVEQKQEQTDDVKPVKRTKHRRRHNVKRRDTTGHDTSVKETERPMEETVQPMEEIAEPEKGTAEPMEETSEFMEETAEFADETIQSSLTSPTASTEPQNDTTVDTPAGTHAGTHSPEYTPLKNFVDWDGPMLKLEYNLFDIDFLNSTTEFTGEITPSAQLTTADREHRAKTPPIARSRHNTYNAHTGQRILLQSILFPNCTEEYIVDFSKNFDKYDPMSEIGKVVEYSALVFLPQDYAHGLTQDIIPRLNDAYDNADETAFIQTVHDYNTFIRRVPRHRITQHLRELTQIPQSFIHDFLHVVYTRSIHPQAFKLKKYKAFSNYVYGELLPTFLTDVYQRCNLNTNSVFLDLGSGVGNCVIQAALEHGCRTSAGCEIMEDASTLTELQYKELTNRCHFNGLNLKPVQFLLRQSFVDNEAVITLLRDCDVLLVNNFLFDSKLNKVVETLLENAKVGCKIISLKNLRSFGYTIDANNIDGVLNRLKVQKCTFKEDSVSWTHSGGDYYISTVQNCIDESLLQATSRFRRSKRPERYTR</sequence>
<evidence type="ECO:0000256" key="9">
    <source>
        <dbReference type="ARBA" id="ARBA00023015"/>
    </source>
</evidence>
<dbReference type="InterPro" id="IPR030445">
    <property type="entry name" value="H3-K79_meTrfase"/>
</dbReference>
<evidence type="ECO:0000313" key="19">
    <source>
        <dbReference type="Proteomes" id="UP000006310"/>
    </source>
</evidence>
<proteinExistence type="inferred from homology"/>
<dbReference type="Proteomes" id="UP000006310">
    <property type="component" value="Chromosome 3"/>
</dbReference>
<dbReference type="Gene3D" id="1.10.260.170">
    <property type="match status" value="1"/>
</dbReference>
<name>J7RIR7_HUIN7</name>
<dbReference type="GO" id="GO:0031452">
    <property type="term" value="P:negative regulation of heterochromatin formation"/>
    <property type="evidence" value="ECO:0007669"/>
    <property type="project" value="EnsemblFungi"/>
</dbReference>
<dbReference type="GO" id="GO:0000725">
    <property type="term" value="P:recombinational repair"/>
    <property type="evidence" value="ECO:0007669"/>
    <property type="project" value="EnsemblFungi"/>
</dbReference>
<keyword evidence="19" id="KW-1185">Reference proteome</keyword>
<comment type="similarity">
    <text evidence="14">Belongs to the class I-like SAM-binding methyltransferase superfamily. DOT1 family.</text>
</comment>
<dbReference type="Pfam" id="PF08123">
    <property type="entry name" value="DOT1"/>
    <property type="match status" value="1"/>
</dbReference>
<evidence type="ECO:0000256" key="6">
    <source>
        <dbReference type="ARBA" id="ARBA00022691"/>
    </source>
</evidence>
<evidence type="ECO:0000256" key="12">
    <source>
        <dbReference type="ARBA" id="ARBA00029821"/>
    </source>
</evidence>
<dbReference type="Gene3D" id="3.40.50.150">
    <property type="entry name" value="Vaccinia Virus protein VP39"/>
    <property type="match status" value="1"/>
</dbReference>
<dbReference type="SUPFAM" id="SSF53335">
    <property type="entry name" value="S-adenosyl-L-methionine-dependent methyltransferases"/>
    <property type="match status" value="1"/>
</dbReference>
<dbReference type="EC" id="2.1.1.360" evidence="2 14"/>
<evidence type="ECO:0000256" key="14">
    <source>
        <dbReference type="PIRNR" id="PIRNR017570"/>
    </source>
</evidence>
<keyword evidence="10 14" id="KW-0804">Transcription</keyword>
<protein>
    <recommendedName>
        <fullName evidence="3 14">Histone-lysine N-methyltransferase, H3 lysine-79 specific</fullName>
        <ecNumber evidence="2 14">2.1.1.360</ecNumber>
    </recommendedName>
    <alternativeName>
        <fullName evidence="12 14">Histone H3-K79 methyltransferase</fullName>
    </alternativeName>
</protein>
<evidence type="ECO:0000256" key="13">
    <source>
        <dbReference type="ARBA" id="ARBA00047770"/>
    </source>
</evidence>
<feature type="domain" description="DOT1" evidence="17">
    <location>
        <begin position="297"/>
        <end position="609"/>
    </location>
</feature>
<organism evidence="18 19">
    <name type="scientific">Huiozyma naganishii (strain ATCC MYA-139 / BCRC 22969 / CBS 8797 / KCTC 17520 / NBRC 10181 / NCYC 3082 / Yp74L-3)</name>
    <name type="common">Yeast</name>
    <name type="synonym">Kazachstania naganishii</name>
    <dbReference type="NCBI Taxonomy" id="1071383"/>
    <lineage>
        <taxon>Eukaryota</taxon>
        <taxon>Fungi</taxon>
        <taxon>Dikarya</taxon>
        <taxon>Ascomycota</taxon>
        <taxon>Saccharomycotina</taxon>
        <taxon>Saccharomycetes</taxon>
        <taxon>Saccharomycetales</taxon>
        <taxon>Saccharomycetaceae</taxon>
        <taxon>Huiozyma</taxon>
    </lineage>
</organism>
<dbReference type="KEGG" id="kng:KNAG_0C03070"/>
<evidence type="ECO:0000256" key="8">
    <source>
        <dbReference type="ARBA" id="ARBA00022853"/>
    </source>
</evidence>
<dbReference type="GO" id="GO:0005634">
    <property type="term" value="C:nucleus"/>
    <property type="evidence" value="ECO:0007669"/>
    <property type="project" value="UniProtKB-SubCell"/>
</dbReference>
<dbReference type="GO" id="GO:0070911">
    <property type="term" value="P:global genome nucleotide-excision repair"/>
    <property type="evidence" value="ECO:0007669"/>
    <property type="project" value="EnsemblFungi"/>
</dbReference>
<dbReference type="InterPro" id="IPR021162">
    <property type="entry name" value="Dot1"/>
</dbReference>
<keyword evidence="5 14" id="KW-0808">Transferase</keyword>
<dbReference type="AlphaFoldDB" id="J7RIR7"/>
<dbReference type="InterPro" id="IPR029063">
    <property type="entry name" value="SAM-dependent_MTases_sf"/>
</dbReference>
<feature type="region of interest" description="Disordered" evidence="16">
    <location>
        <begin position="1"/>
        <end position="38"/>
    </location>
</feature>
<reference evidence="19" key="2">
    <citation type="submission" date="2012-08" db="EMBL/GenBank/DDBJ databases">
        <title>Genome sequence of Kazachstania naganishii.</title>
        <authorList>
            <person name="Gordon J.L."/>
            <person name="Armisen D."/>
            <person name="Proux-Wera E."/>
            <person name="OhEigeartaigh S.S."/>
            <person name="Byrne K.P."/>
            <person name="Wolfe K.H."/>
        </authorList>
    </citation>
    <scope>NUCLEOTIDE SEQUENCE [LARGE SCALE GENOMIC DNA]</scope>
    <source>
        <strain evidence="19">ATCC MYA-139 / BCRC 22969 / CBS 8797 / CCRC 22969 / KCTC 17520 / NBRC 10181 / NCYC 3082</strain>
    </source>
</reference>
<feature type="region of interest" description="Disordered" evidence="16">
    <location>
        <begin position="87"/>
        <end position="138"/>
    </location>
</feature>
<dbReference type="GO" id="GO:0051598">
    <property type="term" value="P:meiotic recombination checkpoint signaling"/>
    <property type="evidence" value="ECO:0007669"/>
    <property type="project" value="EnsemblFungi"/>
</dbReference>
<dbReference type="GeneID" id="34525098"/>
<feature type="compositionally biased region" description="Basic residues" evidence="16">
    <location>
        <begin position="103"/>
        <end position="115"/>
    </location>
</feature>
<dbReference type="OMA" id="DFLHIIY"/>
<feature type="compositionally biased region" description="Basic and acidic residues" evidence="16">
    <location>
        <begin position="116"/>
        <end position="134"/>
    </location>
</feature>
<keyword evidence="8 14" id="KW-0156">Chromatin regulator</keyword>
<evidence type="ECO:0000256" key="4">
    <source>
        <dbReference type="ARBA" id="ARBA00022603"/>
    </source>
</evidence>
<evidence type="ECO:0000256" key="5">
    <source>
        <dbReference type="ARBA" id="ARBA00022679"/>
    </source>
</evidence>
<dbReference type="GO" id="GO:0006334">
    <property type="term" value="P:nucleosome assembly"/>
    <property type="evidence" value="ECO:0007669"/>
    <property type="project" value="EnsemblFungi"/>
</dbReference>
<evidence type="ECO:0000256" key="2">
    <source>
        <dbReference type="ARBA" id="ARBA00012190"/>
    </source>
</evidence>
<evidence type="ECO:0000256" key="1">
    <source>
        <dbReference type="ARBA" id="ARBA00004123"/>
    </source>
</evidence>
<keyword evidence="6 14" id="KW-0949">S-adenosyl-L-methionine</keyword>
<evidence type="ECO:0000256" key="10">
    <source>
        <dbReference type="ARBA" id="ARBA00023163"/>
    </source>
</evidence>
<dbReference type="InterPro" id="IPR025789">
    <property type="entry name" value="DOT1_dom"/>
</dbReference>
<evidence type="ECO:0000313" key="18">
    <source>
        <dbReference type="EMBL" id="CCK69418.1"/>
    </source>
</evidence>
<dbReference type="GO" id="GO:0031509">
    <property type="term" value="P:subtelomeric heterochromatin formation"/>
    <property type="evidence" value="ECO:0007669"/>
    <property type="project" value="EnsemblFungi"/>
</dbReference>
<feature type="binding site" evidence="15">
    <location>
        <position position="463"/>
    </location>
    <ligand>
        <name>S-adenosyl-L-methionine</name>
        <dbReference type="ChEBI" id="CHEBI:59789"/>
    </ligand>
</feature>
<reference evidence="18 19" key="1">
    <citation type="journal article" date="2011" name="Proc. Natl. Acad. Sci. U.S.A.">
        <title>Evolutionary erosion of yeast sex chromosomes by mating-type switching accidents.</title>
        <authorList>
            <person name="Gordon J.L."/>
            <person name="Armisen D."/>
            <person name="Proux-Wera E."/>
            <person name="Oheigeartaigh S.S."/>
            <person name="Byrne K.P."/>
            <person name="Wolfe K.H."/>
        </authorList>
    </citation>
    <scope>NUCLEOTIDE SEQUENCE [LARGE SCALE GENOMIC DNA]</scope>
    <source>
        <strain evidence="19">ATCC MYA-139 / BCRC 22969 / CBS 8797 / CCRC 22969 / KCTC 17520 / NBRC 10181 / NCYC 3082</strain>
    </source>
</reference>
<keyword evidence="11 14" id="KW-0539">Nucleus</keyword>
<keyword evidence="7" id="KW-0677">Repeat</keyword>
<evidence type="ECO:0000259" key="17">
    <source>
        <dbReference type="PROSITE" id="PS51569"/>
    </source>
</evidence>
<dbReference type="eggNOG" id="KOG3924">
    <property type="taxonomic scope" value="Eukaryota"/>
</dbReference>
<dbReference type="STRING" id="1071383.J7RIR7"/>
<dbReference type="RefSeq" id="XP_022463664.1">
    <property type="nucleotide sequence ID" value="XM_022607027.1"/>
</dbReference>
<dbReference type="OrthoDB" id="443402at2759"/>
<feature type="binding site" evidence="15">
    <location>
        <begin position="500"/>
        <end position="501"/>
    </location>
    <ligand>
        <name>S-adenosyl-L-methionine</name>
        <dbReference type="ChEBI" id="CHEBI:59789"/>
    </ligand>
</feature>
<dbReference type="PIRSF" id="PIRSF017570">
    <property type="entry name" value="Histone_H3-K79_MeTrfase"/>
    <property type="match status" value="1"/>
</dbReference>
<evidence type="ECO:0000256" key="15">
    <source>
        <dbReference type="PIRSR" id="PIRSR017570-1"/>
    </source>
</evidence>
<dbReference type="PROSITE" id="PS51569">
    <property type="entry name" value="DOT1"/>
    <property type="match status" value="1"/>
</dbReference>
<feature type="compositionally biased region" description="Polar residues" evidence="16">
    <location>
        <begin position="172"/>
        <end position="192"/>
    </location>
</feature>
<feature type="binding site" evidence="15">
    <location>
        <begin position="436"/>
        <end position="445"/>
    </location>
    <ligand>
        <name>S-adenosyl-L-methionine</name>
        <dbReference type="ChEBI" id="CHEBI:59789"/>
    </ligand>
</feature>
<feature type="region of interest" description="Disordered" evidence="16">
    <location>
        <begin position="172"/>
        <end position="205"/>
    </location>
</feature>
<feature type="compositionally biased region" description="Polar residues" evidence="16">
    <location>
        <begin position="7"/>
        <end position="26"/>
    </location>
</feature>
<dbReference type="GO" id="GO:0000786">
    <property type="term" value="C:nucleosome"/>
    <property type="evidence" value="ECO:0007669"/>
    <property type="project" value="InterPro"/>
</dbReference>
<keyword evidence="4 14" id="KW-0489">Methyltransferase</keyword>
<accession>J7RIR7</accession>
<dbReference type="GO" id="GO:0006301">
    <property type="term" value="P:DNA damage tolerance"/>
    <property type="evidence" value="ECO:0007669"/>
    <property type="project" value="EnsemblFungi"/>
</dbReference>
<dbReference type="HOGENOM" id="CLU_027287_0_1_1"/>
<feature type="binding site" evidence="15">
    <location>
        <begin position="413"/>
        <end position="416"/>
    </location>
    <ligand>
        <name>S-adenosyl-L-methionine</name>
        <dbReference type="ChEBI" id="CHEBI:59789"/>
    </ligand>
</feature>